<reference evidence="5" key="1">
    <citation type="journal article" date="2019" name="Int. J. Syst. Evol. Microbiol.">
        <title>The Global Catalogue of Microorganisms (GCM) 10K type strain sequencing project: providing services to taxonomists for standard genome sequencing and annotation.</title>
        <authorList>
            <consortium name="The Broad Institute Genomics Platform"/>
            <consortium name="The Broad Institute Genome Sequencing Center for Infectious Disease"/>
            <person name="Wu L."/>
            <person name="Ma J."/>
        </authorList>
    </citation>
    <scope>NUCLEOTIDE SEQUENCE [LARGE SCALE GENOMIC DNA]</scope>
    <source>
        <strain evidence="5">XZYJT-10</strain>
    </source>
</reference>
<dbReference type="InterPro" id="IPR014782">
    <property type="entry name" value="Peptidase_M1_dom"/>
</dbReference>
<evidence type="ECO:0000256" key="2">
    <source>
        <dbReference type="SAM" id="SignalP"/>
    </source>
</evidence>
<feature type="chain" id="PRO_5045850509" evidence="2">
    <location>
        <begin position="20"/>
        <end position="458"/>
    </location>
</feature>
<sequence length="458" mass="49513">MTVLHSLSALLLLAPITPASSPPETFRPAAASSHAAAASSPAGAPPVAQPVAYDVQLTSDATGARWDGRERIVLRNPGPGTMDHIWLRLWGNGVDGCTSTLDVTVSSFRGGIPGTPEVGCTAVRVTLSKPLPARRTADLSFALTIRVPERADRFGRVGAYAFLGNALPVPAIGDDLPPYVSGGESFQSVTASFLVSLNHPAAMAVPATGTVVSETRHHDRVTTRIAAPLVRDFAWAAGPFASVTGRTSTGVRLRTWYTGEVTPETATGVQSDVARTLEYGAREYGAYPYPEMDTVIGGFEGFQGMEYPNFVLTEPAALPAVHETAHQWWYALVGNDEYRNPWLDESLAQYTTDKLLGTPDYCATAPFWFDDGMRIDAGMDYYATHYDFYAPGIYGDGACMFLELETLIGADKMRTALRNYLARNRFGVAGPATLRNAFQAVTMVDLTPFWERWRNTAA</sequence>
<feature type="domain" description="Peptidase M1 membrane alanine aminopeptidase" evidence="3">
    <location>
        <begin position="321"/>
        <end position="453"/>
    </location>
</feature>
<dbReference type="CDD" id="cd09604">
    <property type="entry name" value="M1_APN_like"/>
    <property type="match status" value="1"/>
</dbReference>
<dbReference type="Gene3D" id="1.10.390.10">
    <property type="entry name" value="Neutral Protease Domain 2"/>
    <property type="match status" value="1"/>
</dbReference>
<feature type="compositionally biased region" description="Low complexity" evidence="1">
    <location>
        <begin position="22"/>
        <end position="42"/>
    </location>
</feature>
<keyword evidence="4" id="KW-0378">Hydrolase</keyword>
<name>A0ABW2HI15_9ACTN</name>
<dbReference type="EC" id="3.4.11.-" evidence="4"/>
<dbReference type="Proteomes" id="UP001596548">
    <property type="component" value="Unassembled WGS sequence"/>
</dbReference>
<evidence type="ECO:0000259" key="3">
    <source>
        <dbReference type="Pfam" id="PF01433"/>
    </source>
</evidence>
<evidence type="ECO:0000256" key="1">
    <source>
        <dbReference type="SAM" id="MobiDB-lite"/>
    </source>
</evidence>
<dbReference type="InterPro" id="IPR050344">
    <property type="entry name" value="Peptidase_M1_aminopeptidases"/>
</dbReference>
<keyword evidence="4" id="KW-0031">Aminopeptidase</keyword>
<comment type="caution">
    <text evidence="4">The sequence shown here is derived from an EMBL/GenBank/DDBJ whole genome shotgun (WGS) entry which is preliminary data.</text>
</comment>
<organism evidence="4 5">
    <name type="scientific">Paractinoplanes rhizophilus</name>
    <dbReference type="NCBI Taxonomy" id="1416877"/>
    <lineage>
        <taxon>Bacteria</taxon>
        <taxon>Bacillati</taxon>
        <taxon>Actinomycetota</taxon>
        <taxon>Actinomycetes</taxon>
        <taxon>Micromonosporales</taxon>
        <taxon>Micromonosporaceae</taxon>
        <taxon>Paractinoplanes</taxon>
    </lineage>
</organism>
<keyword evidence="4" id="KW-0645">Protease</keyword>
<protein>
    <submittedName>
        <fullName evidence="4">M1 family metallopeptidase</fullName>
        <ecNumber evidence="4">3.4.11.-</ecNumber>
    </submittedName>
</protein>
<keyword evidence="2" id="KW-0732">Signal</keyword>
<gene>
    <name evidence="4" type="ORF">ACFQS1_02845</name>
</gene>
<evidence type="ECO:0000313" key="4">
    <source>
        <dbReference type="EMBL" id="MFC7272907.1"/>
    </source>
</evidence>
<proteinExistence type="predicted"/>
<dbReference type="PANTHER" id="PTHR11533:SF174">
    <property type="entry name" value="PUROMYCIN-SENSITIVE AMINOPEPTIDASE-RELATED"/>
    <property type="match status" value="1"/>
</dbReference>
<feature type="region of interest" description="Disordered" evidence="1">
    <location>
        <begin position="22"/>
        <end position="45"/>
    </location>
</feature>
<dbReference type="GO" id="GO:0004177">
    <property type="term" value="F:aminopeptidase activity"/>
    <property type="evidence" value="ECO:0007669"/>
    <property type="project" value="UniProtKB-KW"/>
</dbReference>
<feature type="signal peptide" evidence="2">
    <location>
        <begin position="1"/>
        <end position="19"/>
    </location>
</feature>
<keyword evidence="5" id="KW-1185">Reference proteome</keyword>
<dbReference type="InterPro" id="IPR027268">
    <property type="entry name" value="Peptidase_M4/M1_CTD_sf"/>
</dbReference>
<evidence type="ECO:0000313" key="5">
    <source>
        <dbReference type="Proteomes" id="UP001596548"/>
    </source>
</evidence>
<accession>A0ABW2HI15</accession>
<dbReference type="RefSeq" id="WP_378964346.1">
    <property type="nucleotide sequence ID" value="NZ_JBHTBJ010000001.1"/>
</dbReference>
<dbReference type="EMBL" id="JBHTBJ010000001">
    <property type="protein sequence ID" value="MFC7272907.1"/>
    <property type="molecule type" value="Genomic_DNA"/>
</dbReference>
<dbReference type="SUPFAM" id="SSF55486">
    <property type="entry name" value="Metalloproteases ('zincins'), catalytic domain"/>
    <property type="match status" value="1"/>
</dbReference>
<dbReference type="PANTHER" id="PTHR11533">
    <property type="entry name" value="PROTEASE M1 ZINC METALLOPROTEASE"/>
    <property type="match status" value="1"/>
</dbReference>
<dbReference type="Pfam" id="PF01433">
    <property type="entry name" value="Peptidase_M1"/>
    <property type="match status" value="1"/>
</dbReference>